<dbReference type="Proteomes" id="UP001596116">
    <property type="component" value="Unassembled WGS sequence"/>
</dbReference>
<keyword evidence="2" id="KW-1185">Reference proteome</keyword>
<reference evidence="1 2" key="1">
    <citation type="submission" date="2024-09" db="EMBL/GenBank/DDBJ databases">
        <authorList>
            <person name="Zhang Z.-H."/>
        </authorList>
    </citation>
    <scope>NUCLEOTIDE SEQUENCE [LARGE SCALE GENOMIC DNA]</scope>
    <source>
        <strain evidence="1 2">HHTR114</strain>
    </source>
</reference>
<name>A0ABW1KRA9_9PROT</name>
<dbReference type="RefSeq" id="WP_379880205.1">
    <property type="nucleotide sequence ID" value="NZ_JBHPON010000001.1"/>
</dbReference>
<organism evidence="1 2">
    <name type="scientific">Hyphococcus aureus</name>
    <dbReference type="NCBI Taxonomy" id="2666033"/>
    <lineage>
        <taxon>Bacteria</taxon>
        <taxon>Pseudomonadati</taxon>
        <taxon>Pseudomonadota</taxon>
        <taxon>Alphaproteobacteria</taxon>
        <taxon>Parvularculales</taxon>
        <taxon>Parvularculaceae</taxon>
        <taxon>Hyphococcus</taxon>
    </lineage>
</organism>
<evidence type="ECO:0000313" key="1">
    <source>
        <dbReference type="EMBL" id="MFC6034471.1"/>
    </source>
</evidence>
<sequence length="389" mass="42814">MKAFSLSEDQIARVIGAAAADELSRRFNRHADFLTIASWTQNTPLGRGGLSLDEEEKIACARRAATLFGLEADYLAERPAEKIADWAHDLAAALSAGLTSFSFKPAARNDEDAAFTHNADAIYQDAAAAANVLYGRRRLLSFVAPHSLLGLELSVLTPNLLGIEAVDARGMTPDELSKNLLFGDVLVATPTLWRYMMQEELQAPDNSLAVSFGEPMTPELAVDMRKSGFGVLRELYGSTETGLMAWRDNPGEAFVLFDHWRREGDGLMRLCPDGEARQVEAMDLMAWTGERSFTLSGRRDGAVQIGAVNVFPEAVAETLRAHPHIKECRIVVGRRGDGAARLIANIILANKTLPNERTARDIDVWCRVNLRQQERPQIYNFEMETGAPA</sequence>
<dbReference type="InterPro" id="IPR042099">
    <property type="entry name" value="ANL_N_sf"/>
</dbReference>
<evidence type="ECO:0008006" key="3">
    <source>
        <dbReference type="Google" id="ProtNLM"/>
    </source>
</evidence>
<dbReference type="EMBL" id="JBHPON010000001">
    <property type="protein sequence ID" value="MFC6034471.1"/>
    <property type="molecule type" value="Genomic_DNA"/>
</dbReference>
<evidence type="ECO:0000313" key="2">
    <source>
        <dbReference type="Proteomes" id="UP001596116"/>
    </source>
</evidence>
<proteinExistence type="predicted"/>
<dbReference type="InterPro" id="IPR045851">
    <property type="entry name" value="AMP-bd_C_sf"/>
</dbReference>
<dbReference type="Gene3D" id="3.40.50.12780">
    <property type="entry name" value="N-terminal domain of ligase-like"/>
    <property type="match status" value="1"/>
</dbReference>
<dbReference type="SUPFAM" id="SSF56801">
    <property type="entry name" value="Acetyl-CoA synthetase-like"/>
    <property type="match status" value="1"/>
</dbReference>
<comment type="caution">
    <text evidence="1">The sequence shown here is derived from an EMBL/GenBank/DDBJ whole genome shotgun (WGS) entry which is preliminary data.</text>
</comment>
<accession>A0ABW1KRA9</accession>
<gene>
    <name evidence="1" type="ORF">ACFMB1_02885</name>
</gene>
<dbReference type="Gene3D" id="3.30.300.30">
    <property type="match status" value="1"/>
</dbReference>
<protein>
    <recommendedName>
        <fullName evidence="3">AMP-dependent synthetase/ligase domain-containing protein</fullName>
    </recommendedName>
</protein>